<dbReference type="EMBL" id="SMFU01000007">
    <property type="protein sequence ID" value="TCK08702.1"/>
    <property type="molecule type" value="Genomic_DNA"/>
</dbReference>
<dbReference type="Proteomes" id="UP000294546">
    <property type="component" value="Unassembled WGS sequence"/>
</dbReference>
<name>A0A4R1GWB4_9GAMM</name>
<feature type="domain" description="YjiS-like" evidence="1">
    <location>
        <begin position="27"/>
        <end position="62"/>
    </location>
</feature>
<accession>A0A4R1GWB4</accession>
<dbReference type="Pfam" id="PF06568">
    <property type="entry name" value="YjiS-like"/>
    <property type="match status" value="1"/>
</dbReference>
<dbReference type="OrthoDB" id="7306802at2"/>
<dbReference type="AlphaFoldDB" id="A0A4R1GWB4"/>
<sequence length="73" mass="8508">MNTQVQAFRLQAVQKPHTGRASHLNYLLRTIKSWHARSRQRRQLAQLPPEMLKDIGVSRSDALSEAAKPFWQR</sequence>
<reference evidence="2 3" key="1">
    <citation type="submission" date="2019-03" db="EMBL/GenBank/DDBJ databases">
        <title>Genomic Encyclopedia of Archaeal and Bacterial Type Strains, Phase II (KMG-II): from individual species to whole genera.</title>
        <authorList>
            <person name="Goeker M."/>
        </authorList>
    </citation>
    <scope>NUCLEOTIDE SEQUENCE [LARGE SCALE GENOMIC DNA]</scope>
    <source>
        <strain evidence="2 3">DSM 27697</strain>
    </source>
</reference>
<evidence type="ECO:0000259" key="1">
    <source>
        <dbReference type="Pfam" id="PF06568"/>
    </source>
</evidence>
<evidence type="ECO:0000313" key="3">
    <source>
        <dbReference type="Proteomes" id="UP000294546"/>
    </source>
</evidence>
<gene>
    <name evidence="2" type="ORF">CLV83_0794</name>
</gene>
<dbReference type="InterPro" id="IPR009506">
    <property type="entry name" value="YjiS-like"/>
</dbReference>
<protein>
    <submittedName>
        <fullName evidence="2">Uncharacterized protein YjiS (DUF1127 family)</fullName>
    </submittedName>
</protein>
<organism evidence="2 3">
    <name type="scientific">Marinobacterium mangrovicola</name>
    <dbReference type="NCBI Taxonomy" id="1476959"/>
    <lineage>
        <taxon>Bacteria</taxon>
        <taxon>Pseudomonadati</taxon>
        <taxon>Pseudomonadota</taxon>
        <taxon>Gammaproteobacteria</taxon>
        <taxon>Oceanospirillales</taxon>
        <taxon>Oceanospirillaceae</taxon>
        <taxon>Marinobacterium</taxon>
    </lineage>
</organism>
<comment type="caution">
    <text evidence="2">The sequence shown here is derived from an EMBL/GenBank/DDBJ whole genome shotgun (WGS) entry which is preliminary data.</text>
</comment>
<proteinExistence type="predicted"/>
<keyword evidence="3" id="KW-1185">Reference proteome</keyword>
<dbReference type="RefSeq" id="WP_132287795.1">
    <property type="nucleotide sequence ID" value="NZ_SMFU01000007.1"/>
</dbReference>
<evidence type="ECO:0000313" key="2">
    <source>
        <dbReference type="EMBL" id="TCK08702.1"/>
    </source>
</evidence>